<evidence type="ECO:0000256" key="6">
    <source>
        <dbReference type="ARBA" id="ARBA00022989"/>
    </source>
</evidence>
<dbReference type="RefSeq" id="WP_026610272.1">
    <property type="nucleotide sequence ID" value="NZ_OX458333.1"/>
</dbReference>
<evidence type="ECO:0000256" key="2">
    <source>
        <dbReference type="ARBA" id="ARBA00007783"/>
    </source>
</evidence>
<evidence type="ECO:0000256" key="9">
    <source>
        <dbReference type="SAM" id="Phobius"/>
    </source>
</evidence>
<evidence type="ECO:0000256" key="3">
    <source>
        <dbReference type="ARBA" id="ARBA00022448"/>
    </source>
</evidence>
<evidence type="ECO:0000259" key="10">
    <source>
        <dbReference type="Pfam" id="PF01061"/>
    </source>
</evidence>
<dbReference type="PANTHER" id="PTHR30413">
    <property type="entry name" value="INNER MEMBRANE TRANSPORT PERMEASE"/>
    <property type="match status" value="1"/>
</dbReference>
<evidence type="ECO:0000256" key="5">
    <source>
        <dbReference type="ARBA" id="ARBA00022692"/>
    </source>
</evidence>
<feature type="transmembrane region" description="Helical" evidence="9">
    <location>
        <begin position="46"/>
        <end position="69"/>
    </location>
</feature>
<comment type="similarity">
    <text evidence="2">Belongs to the ABC-2 integral membrane protein family.</text>
</comment>
<keyword evidence="4" id="KW-1003">Cell membrane</keyword>
<dbReference type="InterPro" id="IPR013525">
    <property type="entry name" value="ABC2_TM"/>
</dbReference>
<feature type="transmembrane region" description="Helical" evidence="9">
    <location>
        <begin position="75"/>
        <end position="101"/>
    </location>
</feature>
<evidence type="ECO:0000256" key="4">
    <source>
        <dbReference type="ARBA" id="ARBA00022475"/>
    </source>
</evidence>
<feature type="domain" description="ABC-2 type transporter transmembrane" evidence="10">
    <location>
        <begin position="28"/>
        <end position="230"/>
    </location>
</feature>
<evidence type="ECO:0000256" key="7">
    <source>
        <dbReference type="ARBA" id="ARBA00023047"/>
    </source>
</evidence>
<dbReference type="Pfam" id="PF01061">
    <property type="entry name" value="ABC2_membrane"/>
    <property type="match status" value="1"/>
</dbReference>
<keyword evidence="7" id="KW-0762">Sugar transport</keyword>
<gene>
    <name evidence="11" type="ORF">MSZNOR_0666</name>
</gene>
<accession>A0ABM9HXG6</accession>
<comment type="subcellular location">
    <subcellularLocation>
        <location evidence="1">Cell membrane</location>
        <topology evidence="1">Multi-pass membrane protein</topology>
    </subcellularLocation>
</comment>
<keyword evidence="6 9" id="KW-1133">Transmembrane helix</keyword>
<dbReference type="PANTHER" id="PTHR30413:SF10">
    <property type="entry name" value="CAPSULE POLYSACCHARIDE EXPORT INNER-MEMBRANE PROTEIN CTRC"/>
    <property type="match status" value="1"/>
</dbReference>
<feature type="transmembrane region" description="Helical" evidence="9">
    <location>
        <begin position="122"/>
        <end position="143"/>
    </location>
</feature>
<sequence length="270" mass="30590">MRTYTLTTALNVAWSDIKAATKRYSLVGMLGWQDVRQRYRRSFLGPFWLTVSMAVMIGTIGVVFGQIFSSPMTEFLPFLAAGIIFWGFMSSIINEGCTSFISAEAIIKQLPFPLFVHILRMVWRNILLLAHNFVIFPLALLVVGKPLNWLALISIPGFLLVIINLTWVALILSVLCTRYRDLPQMVGNLLQVLFYLTPVIWMPTLLPKRAGLFFLDANPAYHLLELIRSPLLGQMPSLTNWVVSLALAFAGWSIALAIYGRFKCRIAYWL</sequence>
<keyword evidence="3" id="KW-0813">Transport</keyword>
<evidence type="ECO:0000313" key="11">
    <source>
        <dbReference type="EMBL" id="CAI8751916.1"/>
    </source>
</evidence>
<evidence type="ECO:0000256" key="8">
    <source>
        <dbReference type="ARBA" id="ARBA00023136"/>
    </source>
</evidence>
<keyword evidence="7" id="KW-0625">Polysaccharide transport</keyword>
<keyword evidence="12" id="KW-1185">Reference proteome</keyword>
<feature type="transmembrane region" description="Helical" evidence="9">
    <location>
        <begin position="149"/>
        <end position="176"/>
    </location>
</feature>
<keyword evidence="5 9" id="KW-0812">Transmembrane</keyword>
<reference evidence="11 12" key="1">
    <citation type="submission" date="2023-03" db="EMBL/GenBank/DDBJ databases">
        <authorList>
            <person name="Pearce D."/>
        </authorList>
    </citation>
    <scope>NUCLEOTIDE SEQUENCE [LARGE SCALE GENOMIC DNA]</scope>
    <source>
        <strain evidence="11">Msz</strain>
    </source>
</reference>
<proteinExistence type="inferred from homology"/>
<organism evidence="11 12">
    <name type="scientific">Methylocaldum szegediense</name>
    <dbReference type="NCBI Taxonomy" id="73780"/>
    <lineage>
        <taxon>Bacteria</taxon>
        <taxon>Pseudomonadati</taxon>
        <taxon>Pseudomonadota</taxon>
        <taxon>Gammaproteobacteria</taxon>
        <taxon>Methylococcales</taxon>
        <taxon>Methylococcaceae</taxon>
        <taxon>Methylocaldum</taxon>
    </lineage>
</organism>
<evidence type="ECO:0000256" key="1">
    <source>
        <dbReference type="ARBA" id="ARBA00004651"/>
    </source>
</evidence>
<keyword evidence="8 9" id="KW-0472">Membrane</keyword>
<dbReference type="Proteomes" id="UP001162030">
    <property type="component" value="Chromosome"/>
</dbReference>
<dbReference type="EMBL" id="OX458333">
    <property type="protein sequence ID" value="CAI8751916.1"/>
    <property type="molecule type" value="Genomic_DNA"/>
</dbReference>
<feature type="transmembrane region" description="Helical" evidence="9">
    <location>
        <begin position="238"/>
        <end position="259"/>
    </location>
</feature>
<protein>
    <submittedName>
        <fullName evidence="11">Lipopolysaccharide transport system permease protein</fullName>
    </submittedName>
</protein>
<evidence type="ECO:0000313" key="12">
    <source>
        <dbReference type="Proteomes" id="UP001162030"/>
    </source>
</evidence>
<name>A0ABM9HXG6_9GAMM</name>
<feature type="transmembrane region" description="Helical" evidence="9">
    <location>
        <begin position="188"/>
        <end position="206"/>
    </location>
</feature>